<reference evidence="6" key="1">
    <citation type="submission" date="2018-06" db="EMBL/GenBank/DDBJ databases">
        <authorList>
            <person name="Zhirakovskaya E."/>
        </authorList>
    </citation>
    <scope>NUCLEOTIDE SEQUENCE</scope>
</reference>
<gene>
    <name evidence="6" type="ORF">MNBD_GAMMA12-2703</name>
</gene>
<sequence length="97" mass="10659">MSFSIIGKKCIVNGRVQGVCFRAATQRKATVLGVFGSAINLQDGSVEVHAYGGKKEVDALCDWLWHGSSSAQVECVQCEDILISRLNEEQDKVFLIR</sequence>
<dbReference type="PROSITE" id="PS00150">
    <property type="entry name" value="ACYLPHOSPHATASE_1"/>
    <property type="match status" value="1"/>
</dbReference>
<dbReference type="InterPro" id="IPR036046">
    <property type="entry name" value="Acylphosphatase-like_dom_sf"/>
</dbReference>
<evidence type="ECO:0000256" key="2">
    <source>
        <dbReference type="ARBA" id="ARBA00012150"/>
    </source>
</evidence>
<dbReference type="EC" id="3.6.1.7" evidence="2"/>
<comment type="similarity">
    <text evidence="1">Belongs to the acylphosphatase family.</text>
</comment>
<evidence type="ECO:0000313" key="6">
    <source>
        <dbReference type="EMBL" id="VAW79985.1"/>
    </source>
</evidence>
<evidence type="ECO:0000259" key="5">
    <source>
        <dbReference type="PROSITE" id="PS51160"/>
    </source>
</evidence>
<dbReference type="Gene3D" id="3.30.70.100">
    <property type="match status" value="1"/>
</dbReference>
<evidence type="ECO:0000256" key="4">
    <source>
        <dbReference type="ARBA" id="ARBA00047645"/>
    </source>
</evidence>
<dbReference type="Pfam" id="PF00708">
    <property type="entry name" value="Acylphosphatase"/>
    <property type="match status" value="1"/>
</dbReference>
<dbReference type="PANTHER" id="PTHR10029">
    <property type="entry name" value="ACYLPHOSPHATASE"/>
    <property type="match status" value="1"/>
</dbReference>
<evidence type="ECO:0000256" key="1">
    <source>
        <dbReference type="ARBA" id="ARBA00005614"/>
    </source>
</evidence>
<dbReference type="InterPro" id="IPR001792">
    <property type="entry name" value="Acylphosphatase-like_dom"/>
</dbReference>
<dbReference type="InterPro" id="IPR017968">
    <property type="entry name" value="Acylphosphatase_CS"/>
</dbReference>
<comment type="catalytic activity">
    <reaction evidence="4">
        <text>an acyl phosphate + H2O = a carboxylate + phosphate + H(+)</text>
        <dbReference type="Rhea" id="RHEA:14965"/>
        <dbReference type="ChEBI" id="CHEBI:15377"/>
        <dbReference type="ChEBI" id="CHEBI:15378"/>
        <dbReference type="ChEBI" id="CHEBI:29067"/>
        <dbReference type="ChEBI" id="CHEBI:43474"/>
        <dbReference type="ChEBI" id="CHEBI:59918"/>
        <dbReference type="EC" id="3.6.1.7"/>
    </reaction>
</comment>
<proteinExistence type="inferred from homology"/>
<dbReference type="AlphaFoldDB" id="A0A3B0YGH5"/>
<dbReference type="SUPFAM" id="SSF54975">
    <property type="entry name" value="Acylphosphatase/BLUF domain-like"/>
    <property type="match status" value="1"/>
</dbReference>
<dbReference type="GO" id="GO:0003998">
    <property type="term" value="F:acylphosphatase activity"/>
    <property type="evidence" value="ECO:0007669"/>
    <property type="project" value="UniProtKB-EC"/>
</dbReference>
<feature type="domain" description="Acylphosphatase-like" evidence="5">
    <location>
        <begin position="7"/>
        <end position="97"/>
    </location>
</feature>
<name>A0A3B0YGH5_9ZZZZ</name>
<keyword evidence="3 6" id="KW-0378">Hydrolase</keyword>
<dbReference type="PANTHER" id="PTHR10029:SF3">
    <property type="entry name" value="ACYLPHOSPHATASE-RELATED"/>
    <property type="match status" value="1"/>
</dbReference>
<accession>A0A3B0YGH5</accession>
<organism evidence="6">
    <name type="scientific">hydrothermal vent metagenome</name>
    <dbReference type="NCBI Taxonomy" id="652676"/>
    <lineage>
        <taxon>unclassified sequences</taxon>
        <taxon>metagenomes</taxon>
        <taxon>ecological metagenomes</taxon>
    </lineage>
</organism>
<protein>
    <recommendedName>
        <fullName evidence="2">acylphosphatase</fullName>
        <ecNumber evidence="2">3.6.1.7</ecNumber>
    </recommendedName>
</protein>
<dbReference type="EMBL" id="UOFL01000185">
    <property type="protein sequence ID" value="VAW79985.1"/>
    <property type="molecule type" value="Genomic_DNA"/>
</dbReference>
<dbReference type="PROSITE" id="PS51160">
    <property type="entry name" value="ACYLPHOSPHATASE_3"/>
    <property type="match status" value="1"/>
</dbReference>
<evidence type="ECO:0000256" key="3">
    <source>
        <dbReference type="ARBA" id="ARBA00022801"/>
    </source>
</evidence>
<dbReference type="InterPro" id="IPR020456">
    <property type="entry name" value="Acylphosphatase"/>
</dbReference>